<evidence type="ECO:0000313" key="2">
    <source>
        <dbReference type="Proteomes" id="UP000515703"/>
    </source>
</evidence>
<sequence length="156" mass="18787">MKKIVVRNKILPIGYANSAFIEICKEKEYKSLQELLLDYDRSDVIKRLYSEDINNSNLEETDIYRLYQLAHESGEDNELFKIMYSVDDEFAVHLTENIYLYHMAVKKEEVYSLIVPWHYADSEKYIGDTWWEKDKEIIENLKSLSIIDFFRRYKGY</sequence>
<dbReference type="RefSeq" id="WP_185258648.1">
    <property type="nucleotide sequence ID" value="NZ_AP023368.1"/>
</dbReference>
<reference evidence="1 2" key="1">
    <citation type="submission" date="2020-08" db="EMBL/GenBank/DDBJ databases">
        <title>Draft genome sequencing of an Anaerocolumna strain isolated from anoxic soil subjected to BSD treatment.</title>
        <authorList>
            <person name="Uek A."/>
            <person name="Tonouchi A."/>
        </authorList>
    </citation>
    <scope>NUCLEOTIDE SEQUENCE [LARGE SCALE GENOMIC DNA]</scope>
    <source>
        <strain evidence="1 2">CTTW</strain>
    </source>
</reference>
<protein>
    <submittedName>
        <fullName evidence="1">Uncharacterized protein</fullName>
    </submittedName>
</protein>
<gene>
    <name evidence="1" type="ORF">bsdcttw_13500</name>
</gene>
<dbReference type="AlphaFoldDB" id="A0A7I8DIP5"/>
<name>A0A7I8DIP5_9FIRM</name>
<evidence type="ECO:0000313" key="1">
    <source>
        <dbReference type="EMBL" id="BCJ98309.1"/>
    </source>
</evidence>
<dbReference type="Proteomes" id="UP000515703">
    <property type="component" value="Chromosome"/>
</dbReference>
<dbReference type="EMBL" id="AP023368">
    <property type="protein sequence ID" value="BCJ98309.1"/>
    <property type="molecule type" value="Genomic_DNA"/>
</dbReference>
<organism evidence="1 2">
    <name type="scientific">Anaerocolumna chitinilytica</name>
    <dbReference type="NCBI Taxonomy" id="1727145"/>
    <lineage>
        <taxon>Bacteria</taxon>
        <taxon>Bacillati</taxon>
        <taxon>Bacillota</taxon>
        <taxon>Clostridia</taxon>
        <taxon>Lachnospirales</taxon>
        <taxon>Lachnospiraceae</taxon>
        <taxon>Anaerocolumna</taxon>
    </lineage>
</organism>
<accession>A0A7I8DIP5</accession>
<keyword evidence="2" id="KW-1185">Reference proteome</keyword>
<proteinExistence type="predicted"/>
<reference evidence="1 2" key="2">
    <citation type="submission" date="2020-08" db="EMBL/GenBank/DDBJ databases">
        <authorList>
            <person name="Ueki A."/>
            <person name="Tonouchi A."/>
        </authorList>
    </citation>
    <scope>NUCLEOTIDE SEQUENCE [LARGE SCALE GENOMIC DNA]</scope>
    <source>
        <strain evidence="1 2">CTTW</strain>
    </source>
</reference>
<dbReference type="KEGG" id="acht:bsdcttw_13500"/>